<dbReference type="CDD" id="cd22343">
    <property type="entry name" value="PDDEXK_lambda_exonuclease-like"/>
    <property type="match status" value="1"/>
</dbReference>
<dbReference type="PANTHER" id="PTHR46609:SF8">
    <property type="entry name" value="YQAJ VIRAL RECOMBINASE DOMAIN-CONTAINING PROTEIN"/>
    <property type="match status" value="1"/>
</dbReference>
<reference evidence="3" key="2">
    <citation type="submission" date="2025-08" db="UniProtKB">
        <authorList>
            <consortium name="Ensembl"/>
        </authorList>
    </citation>
    <scope>IDENTIFICATION</scope>
    <source>
        <strain evidence="3">Hd-rR</strain>
    </source>
</reference>
<accession>A0A3B3HQN1</accession>
<dbReference type="Proteomes" id="UP000001038">
    <property type="component" value="Chromosome 13"/>
</dbReference>
<dbReference type="InterPro" id="IPR051703">
    <property type="entry name" value="NF-kappa-B_Signaling_Reg"/>
</dbReference>
<evidence type="ECO:0000256" key="1">
    <source>
        <dbReference type="SAM" id="MobiDB-lite"/>
    </source>
</evidence>
<dbReference type="GO" id="GO:0006281">
    <property type="term" value="P:DNA repair"/>
    <property type="evidence" value="ECO:0007669"/>
    <property type="project" value="UniProtKB-ARBA"/>
</dbReference>
<feature type="compositionally biased region" description="Acidic residues" evidence="1">
    <location>
        <begin position="86"/>
        <end position="95"/>
    </location>
</feature>
<evidence type="ECO:0000313" key="3">
    <source>
        <dbReference type="Ensembl" id="ENSORLP00000034102.1"/>
    </source>
</evidence>
<dbReference type="PANTHER" id="PTHR46609">
    <property type="entry name" value="EXONUCLEASE, PHAGE-TYPE/RECB, C-TERMINAL DOMAIN-CONTAINING PROTEIN"/>
    <property type="match status" value="1"/>
</dbReference>
<dbReference type="InterPro" id="IPR011604">
    <property type="entry name" value="PDDEXK-like_dom_sf"/>
</dbReference>
<feature type="region of interest" description="Disordered" evidence="1">
    <location>
        <begin position="1"/>
        <end position="104"/>
    </location>
</feature>
<reference evidence="3" key="3">
    <citation type="submission" date="2025-09" db="UniProtKB">
        <authorList>
            <consortium name="Ensembl"/>
        </authorList>
    </citation>
    <scope>IDENTIFICATION</scope>
    <source>
        <strain evidence="3">Hd-rR</strain>
    </source>
</reference>
<dbReference type="InterPro" id="IPR019080">
    <property type="entry name" value="YqaJ_viral_recombinase"/>
</dbReference>
<protein>
    <recommendedName>
        <fullName evidence="2">YqaJ viral recombinase domain-containing protein</fullName>
    </recommendedName>
</protein>
<feature type="domain" description="YqaJ viral recombinase" evidence="2">
    <location>
        <begin position="131"/>
        <end position="299"/>
    </location>
</feature>
<sequence length="359" mass="40313">MTMRKQSAGQTSGQTLPSQKPVLPQVRYHPSIQVPADAVLTKTASKGKTWTRTATARPLQTRTNTKDVKGKRFTNSTGPAVRPDPDGEEKPEEEPGPPTPEQLPLDSEIQIDQDLVDQIEAWTRGQRLNKHWFTWRKNRITASVAHGIAHCRFVNGKSQTPPQSYLDAVTGEGPRVQTRAMSWGVDMEAEAVRRYQVLKSEALGHPVSVLDCGLYVDPERSWLAASPDGIVTDSRTGRRLLVLEVKCPFKHRNRRVEDACREDPAFCLQLQPGHPPQYRLKTSHSYFTQIQCQLAVTGLQRADLVVFTLQETAVVPVSFQPELWQETVCKLELFYRSAVLPHIRLKKQHCAGPAARTEC</sequence>
<dbReference type="Pfam" id="PF09588">
    <property type="entry name" value="YqaJ"/>
    <property type="match status" value="1"/>
</dbReference>
<proteinExistence type="predicted"/>
<dbReference type="SUPFAM" id="SSF52980">
    <property type="entry name" value="Restriction endonuclease-like"/>
    <property type="match status" value="1"/>
</dbReference>
<reference evidence="3 4" key="1">
    <citation type="journal article" date="2007" name="Nature">
        <title>The medaka draft genome and insights into vertebrate genome evolution.</title>
        <authorList>
            <person name="Kasahara M."/>
            <person name="Naruse K."/>
            <person name="Sasaki S."/>
            <person name="Nakatani Y."/>
            <person name="Qu W."/>
            <person name="Ahsan B."/>
            <person name="Yamada T."/>
            <person name="Nagayasu Y."/>
            <person name="Doi K."/>
            <person name="Kasai Y."/>
            <person name="Jindo T."/>
            <person name="Kobayashi D."/>
            <person name="Shimada A."/>
            <person name="Toyoda A."/>
            <person name="Kuroki Y."/>
            <person name="Fujiyama A."/>
            <person name="Sasaki T."/>
            <person name="Shimizu A."/>
            <person name="Asakawa S."/>
            <person name="Shimizu N."/>
            <person name="Hashimoto S."/>
            <person name="Yang J."/>
            <person name="Lee Y."/>
            <person name="Matsushima K."/>
            <person name="Sugano S."/>
            <person name="Sakaizumi M."/>
            <person name="Narita T."/>
            <person name="Ohishi K."/>
            <person name="Haga S."/>
            <person name="Ohta F."/>
            <person name="Nomoto H."/>
            <person name="Nogata K."/>
            <person name="Morishita T."/>
            <person name="Endo T."/>
            <person name="Shin-I T."/>
            <person name="Takeda H."/>
            <person name="Morishita S."/>
            <person name="Kohara Y."/>
        </authorList>
    </citation>
    <scope>NUCLEOTIDE SEQUENCE [LARGE SCALE GENOMIC DNA]</scope>
    <source>
        <strain evidence="3 4">Hd-rR</strain>
    </source>
</reference>
<feature type="compositionally biased region" description="Polar residues" evidence="1">
    <location>
        <begin position="42"/>
        <end position="63"/>
    </location>
</feature>
<dbReference type="GeneID" id="105358398"/>
<dbReference type="Bgee" id="ENSORLG00000028440">
    <property type="expression patterns" value="Expressed in pharyngeal gill and 15 other cell types or tissues"/>
</dbReference>
<dbReference type="InParanoid" id="A0A3B3HQN1"/>
<evidence type="ECO:0000259" key="2">
    <source>
        <dbReference type="Pfam" id="PF09588"/>
    </source>
</evidence>
<name>A0A3B3HQN1_ORYLA</name>
<dbReference type="Gene3D" id="3.90.320.10">
    <property type="match status" value="1"/>
</dbReference>
<dbReference type="Ensembl" id="ENSORLT00000033607.1">
    <property type="protein sequence ID" value="ENSORLP00000034102.1"/>
    <property type="gene ID" value="ENSORLG00000028440.1"/>
</dbReference>
<dbReference type="RefSeq" id="XP_023817546.1">
    <property type="nucleotide sequence ID" value="XM_023961778.1"/>
</dbReference>
<dbReference type="GeneTree" id="ENSGT00940000171017"/>
<dbReference type="AlphaFoldDB" id="A0A3B3HQN1"/>
<organism evidence="3 4">
    <name type="scientific">Oryzias latipes</name>
    <name type="common">Japanese rice fish</name>
    <name type="synonym">Japanese killifish</name>
    <dbReference type="NCBI Taxonomy" id="8090"/>
    <lineage>
        <taxon>Eukaryota</taxon>
        <taxon>Metazoa</taxon>
        <taxon>Chordata</taxon>
        <taxon>Craniata</taxon>
        <taxon>Vertebrata</taxon>
        <taxon>Euteleostomi</taxon>
        <taxon>Actinopterygii</taxon>
        <taxon>Neopterygii</taxon>
        <taxon>Teleostei</taxon>
        <taxon>Neoteleostei</taxon>
        <taxon>Acanthomorphata</taxon>
        <taxon>Ovalentaria</taxon>
        <taxon>Atherinomorphae</taxon>
        <taxon>Beloniformes</taxon>
        <taxon>Adrianichthyidae</taxon>
        <taxon>Oryziinae</taxon>
        <taxon>Oryzias</taxon>
    </lineage>
</organism>
<dbReference type="KEGG" id="ola:105358398"/>
<gene>
    <name evidence="3" type="primary">LOC105358398</name>
</gene>
<feature type="compositionally biased region" description="Polar residues" evidence="1">
    <location>
        <begin position="1"/>
        <end position="18"/>
    </location>
</feature>
<dbReference type="OrthoDB" id="6155932at2759"/>
<evidence type="ECO:0000313" key="4">
    <source>
        <dbReference type="Proteomes" id="UP000001038"/>
    </source>
</evidence>
<keyword evidence="4" id="KW-1185">Reference proteome</keyword>
<dbReference type="InterPro" id="IPR011335">
    <property type="entry name" value="Restrct_endonuc-II-like"/>
</dbReference>